<keyword evidence="2" id="KW-1185">Reference proteome</keyword>
<proteinExistence type="predicted"/>
<dbReference type="Proteomes" id="UP000250235">
    <property type="component" value="Unassembled WGS sequence"/>
</dbReference>
<reference evidence="1 2" key="1">
    <citation type="journal article" date="2015" name="Proc. Natl. Acad. Sci. U.S.A.">
        <title>The resurrection genome of Boea hygrometrica: A blueprint for survival of dehydration.</title>
        <authorList>
            <person name="Xiao L."/>
            <person name="Yang G."/>
            <person name="Zhang L."/>
            <person name="Yang X."/>
            <person name="Zhao S."/>
            <person name="Ji Z."/>
            <person name="Zhou Q."/>
            <person name="Hu M."/>
            <person name="Wang Y."/>
            <person name="Chen M."/>
            <person name="Xu Y."/>
            <person name="Jin H."/>
            <person name="Xiao X."/>
            <person name="Hu G."/>
            <person name="Bao F."/>
            <person name="Hu Y."/>
            <person name="Wan P."/>
            <person name="Li L."/>
            <person name="Deng X."/>
            <person name="Kuang T."/>
            <person name="Xiang C."/>
            <person name="Zhu J.K."/>
            <person name="Oliver M.J."/>
            <person name="He Y."/>
        </authorList>
    </citation>
    <scope>NUCLEOTIDE SEQUENCE [LARGE SCALE GENOMIC DNA]</scope>
    <source>
        <strain evidence="2">cv. XS01</strain>
    </source>
</reference>
<evidence type="ECO:0000313" key="2">
    <source>
        <dbReference type="Proteomes" id="UP000250235"/>
    </source>
</evidence>
<dbReference type="EMBL" id="KV006675">
    <property type="protein sequence ID" value="KZV32452.1"/>
    <property type="molecule type" value="Genomic_DNA"/>
</dbReference>
<protein>
    <submittedName>
        <fullName evidence="1">Uncharacterized protein</fullName>
    </submittedName>
</protein>
<name>A0A2Z7BDM2_9LAMI</name>
<organism evidence="1 2">
    <name type="scientific">Dorcoceras hygrometricum</name>
    <dbReference type="NCBI Taxonomy" id="472368"/>
    <lineage>
        <taxon>Eukaryota</taxon>
        <taxon>Viridiplantae</taxon>
        <taxon>Streptophyta</taxon>
        <taxon>Embryophyta</taxon>
        <taxon>Tracheophyta</taxon>
        <taxon>Spermatophyta</taxon>
        <taxon>Magnoliopsida</taxon>
        <taxon>eudicotyledons</taxon>
        <taxon>Gunneridae</taxon>
        <taxon>Pentapetalae</taxon>
        <taxon>asterids</taxon>
        <taxon>lamiids</taxon>
        <taxon>Lamiales</taxon>
        <taxon>Gesneriaceae</taxon>
        <taxon>Didymocarpoideae</taxon>
        <taxon>Trichosporeae</taxon>
        <taxon>Loxocarpinae</taxon>
        <taxon>Dorcoceras</taxon>
    </lineage>
</organism>
<gene>
    <name evidence="1" type="ORF">F511_15710</name>
</gene>
<sequence>MIVDSFASGSFSLCWCTVKQTSTATALQSSPTNSHTSSMALSSYISLCSNSIRFLSPSTFELSSAVDIQLCNLSTASLLIETSNTATGYLASGCNSSLRLLFLRLDFLRLDKQSAIARDWIHCSLRLLPADCDDITTDVIIADPAFSLLQRLLAQQLIFLQLLIMMTSLITSSSMVHLDVPAGSLLMFQLVHLPSLALAAGSYRSSSFTMLHLVQLGLRLITNN</sequence>
<accession>A0A2Z7BDM2</accession>
<dbReference type="AlphaFoldDB" id="A0A2Z7BDM2"/>
<evidence type="ECO:0000313" key="1">
    <source>
        <dbReference type="EMBL" id="KZV32452.1"/>
    </source>
</evidence>